<reference evidence="1 2" key="1">
    <citation type="submission" date="2020-02" db="EMBL/GenBank/DDBJ databases">
        <title>Out from the shadows clarifying the taxonomy of the family Cryomorphaceae and related taxa by utilizing the GTDB taxonomic framework.</title>
        <authorList>
            <person name="Bowman J.P."/>
        </authorList>
    </citation>
    <scope>NUCLEOTIDE SEQUENCE [LARGE SCALE GENOMIC DNA]</scope>
    <source>
        <strain evidence="1 2">QSSC 1-22</strain>
    </source>
</reference>
<keyword evidence="1" id="KW-0547">Nucleotide-binding</keyword>
<name>A0A7K3WU90_9FLAO</name>
<comment type="caution">
    <text evidence="1">The sequence shown here is derived from an EMBL/GenBank/DDBJ whole genome shotgun (WGS) entry which is preliminary data.</text>
</comment>
<accession>A0A7K3WU90</accession>
<sequence>MSINWNNIRAIEGQREGFEELVCQLSGQEKVPNQVLFTRIGKPDGGKECYWELSNGDIHCWQAKYFTNSLSDNQWTQVNKSVKTAIDNHPKLKKYYIAIPVDRPDGKGRGKSMLQKWKGHVAAWEKYAASKKMKVAFEYWGRHELETRLRKLENEGLIYYFFNEAELTDQWFDTKNQESIDALGGRYTPELNFDLPFLRFHDGFTRDQKFSNQINSYYEAVLEKRRRAYLRDKQKELEEKTSSLDKAIEAFRKVYENIDFSGIDTIPFDTIRSELKCVDEATRGISGQLYEWREETENAKKEKGDRIDYYSRPYNNELHELRELSNAIDDFYSFLDSEVCTLANNPYLILVGPAGIGKSHALADIVSCRKSNNQTSLLLLGENYSANEMPWTQILRNQLRFDGNEDVLLGALNAKAESQQSRIIIVIDALNEGNGRRIWPKKLKSFIRSFHRFPWLGLIVSIRNSFEDLIAPVSEIDNSIALRIYHPGFEGLEYEASLHFFKHYDIIPPGSPLLHPEFQNPLFLKLFCEGLEKRGLKQVPDGYQGISAIIENYLEGIEEKLAQPDELDYDIKLKLLRKALDGILVKMVEDGEDHLPYTTAEEITNDKFSGKCGSDDKQYLKRLISEGVINEDLYWKERKDYYGIHFAYQRFQDHLIVSALLDRYLDPDNPKKSFDSGPLKELLADKSKAYYNQNIIEALSVQVPERIGNELHEVAPYAATYYATATAFIDGLMWRRADTIGEASRKYVNEVLVQNDDLFYQFLEMAISMATKPDFYFNADRQHKFLYQQSLAERDAWWTIWLQDKYGENSGYNSVKRLIDWAWSEDCKAEVSDESAKLAGVMLAWFFTSSNRYLRDAATKALVCLLQNRISVLVNVLQQFEGVNDPYVAERLYAVAYGCALRSKDQKALVSLSDYIYKAIFETEQVYPHVLLRDYARGVIEYTIHLDLEPSVEVEKIRPPYKSDLPDKLPTNEEIDAAYKPKGEDGHHGRKKWGATAILSSMTTEYGRGGGYGDFGRYTFQSALRNWEAEYDGLSNYGVQRIFELGYDPEVFTDFDSRQGSGRGSGHKERIGKKYQWIVFYEILARVSDNCKMHDEGSYSWNKSKKYAKYDGPWRPYVRDIDPTIIVKTTQKENSIEKVEDLPWWVPYKYENWKEDAEIWKRRFNDFPPIQGLMTVADSNAVEWLNLNMNPDWREPKKLGEDRWDANGKRIWYDIGSWLVEPKELRKMLKVDHSDNAWRSWSPDVSNRYEVFSREHYWSQASIFFQLTPYYGGDALPSELEDQERKQVAIGHNTAMYFLWEEEFDCSKEEPISYYKPAPLIAIGLNPSQKEGEYLNNQGEVVCFDPSVYENGPACLLMRKDHVQKILKESGLRLVWIIQGEKQILGNNYSEQPRLDHAVGGLYHMDAKGTIMGDMHSYIRDYDKDNEE</sequence>
<keyword evidence="2" id="KW-1185">Reference proteome</keyword>
<gene>
    <name evidence="1" type="ORF">G3O08_17215</name>
</gene>
<evidence type="ECO:0000313" key="1">
    <source>
        <dbReference type="EMBL" id="NEN25239.1"/>
    </source>
</evidence>
<keyword evidence="1" id="KW-0067">ATP-binding</keyword>
<dbReference type="Proteomes" id="UP000486602">
    <property type="component" value="Unassembled WGS sequence"/>
</dbReference>
<dbReference type="RefSeq" id="WP_163286696.1">
    <property type="nucleotide sequence ID" value="NZ_JAAGVY010000045.1"/>
</dbReference>
<protein>
    <submittedName>
        <fullName evidence="1">ATP-binding protein</fullName>
    </submittedName>
</protein>
<dbReference type="GO" id="GO:0005524">
    <property type="term" value="F:ATP binding"/>
    <property type="evidence" value="ECO:0007669"/>
    <property type="project" value="UniProtKB-KW"/>
</dbReference>
<dbReference type="EMBL" id="JAAGVY010000045">
    <property type="protein sequence ID" value="NEN25239.1"/>
    <property type="molecule type" value="Genomic_DNA"/>
</dbReference>
<organism evidence="1 2">
    <name type="scientific">Cryomorpha ignava</name>
    <dbReference type="NCBI Taxonomy" id="101383"/>
    <lineage>
        <taxon>Bacteria</taxon>
        <taxon>Pseudomonadati</taxon>
        <taxon>Bacteroidota</taxon>
        <taxon>Flavobacteriia</taxon>
        <taxon>Flavobacteriales</taxon>
        <taxon>Cryomorphaceae</taxon>
        <taxon>Cryomorpha</taxon>
    </lineage>
</organism>
<evidence type="ECO:0000313" key="2">
    <source>
        <dbReference type="Proteomes" id="UP000486602"/>
    </source>
</evidence>
<proteinExistence type="predicted"/>